<dbReference type="GO" id="GO:0019240">
    <property type="term" value="P:citrulline biosynthetic process"/>
    <property type="evidence" value="ECO:0007669"/>
    <property type="project" value="TreeGrafter"/>
</dbReference>
<dbReference type="InterPro" id="IPR036901">
    <property type="entry name" value="Asp/Orn_carbamoylTrfase_sf"/>
</dbReference>
<dbReference type="NCBIfam" id="TIGR00658">
    <property type="entry name" value="orni_carb_tr"/>
    <property type="match status" value="1"/>
</dbReference>
<dbReference type="GO" id="GO:0016597">
    <property type="term" value="F:amino acid binding"/>
    <property type="evidence" value="ECO:0007669"/>
    <property type="project" value="InterPro"/>
</dbReference>
<feature type="domain" description="Aspartate/ornithine carbamoyltransferase Asp/Orn-binding" evidence="4">
    <location>
        <begin position="179"/>
        <end position="323"/>
    </location>
</feature>
<gene>
    <name evidence="6" type="ORF">MTY_0515</name>
</gene>
<keyword evidence="1 3" id="KW-0808">Transferase</keyword>
<dbReference type="GeneID" id="45618040"/>
<dbReference type="GO" id="GO:0004585">
    <property type="term" value="F:ornithine carbamoyltransferase activity"/>
    <property type="evidence" value="ECO:0007669"/>
    <property type="project" value="UniProtKB-UniRule"/>
</dbReference>
<dbReference type="PRINTS" id="PR00101">
    <property type="entry name" value="ATCASE"/>
</dbReference>
<sequence length="326" mass="37086">MQTDLRGKHLITLQEWTREEIDTLLDIAFDLKRRKALGEKHHLLEDKTFYMLFFDNSTRTRNAFETGMTQLGGHAIYLTPKTTQIGHGETPKDTVEVLGRFGNGIGVRNCTYKVGNAYMRELAKYSKIPVINMQCDLYHPTQALADIMTIQEKFGKNTRGLNFTISWTYAPKYIRPLSMPQSLILLMSRFGMNVTLAHPPEFHLLPEFIEQAKKNAAENGVKFNIVNDMDEACKDADIIYAKSWGPIAYTGSDTEGAELIDKYPNWVMDSRRMALGHKEAIYMHCMPADRGIEVTEEVMDGPQSVIYDEAENRLHTIKAILAATLK</sequence>
<protein>
    <recommendedName>
        <fullName evidence="2">Ornithine carbamoyltransferase</fullName>
        <ecNumber evidence="2">2.1.3.3</ecNumber>
    </recommendedName>
</protein>
<dbReference type="AlphaFoldDB" id="A0A0S6U7V5"/>
<evidence type="ECO:0000259" key="4">
    <source>
        <dbReference type="Pfam" id="PF00185"/>
    </source>
</evidence>
<evidence type="ECO:0000313" key="6">
    <source>
        <dbReference type="EMBL" id="GAF25185.1"/>
    </source>
</evidence>
<dbReference type="GO" id="GO:0042450">
    <property type="term" value="P:L-arginine biosynthetic process via ornithine"/>
    <property type="evidence" value="ECO:0007669"/>
    <property type="project" value="UniProtKB-UniRule"/>
</dbReference>
<comment type="similarity">
    <text evidence="3">Belongs to the aspartate/ornithine carbamoyltransferase superfamily.</text>
</comment>
<accession>A0A0S6U7V5</accession>
<dbReference type="RefSeq" id="WP_011393492.1">
    <property type="nucleotide sequence ID" value="NZ_DF238840.1"/>
</dbReference>
<dbReference type="EMBL" id="DF238840">
    <property type="protein sequence ID" value="GAF25185.1"/>
    <property type="molecule type" value="Genomic_DNA"/>
</dbReference>
<dbReference type="Gene3D" id="3.40.50.1370">
    <property type="entry name" value="Aspartate/ornithine carbamoyltransferase"/>
    <property type="match status" value="2"/>
</dbReference>
<evidence type="ECO:0000256" key="1">
    <source>
        <dbReference type="ARBA" id="ARBA00022679"/>
    </source>
</evidence>
<dbReference type="InterPro" id="IPR006130">
    <property type="entry name" value="Asp/Orn_carbamoylTrfase"/>
</dbReference>
<dbReference type="PANTHER" id="PTHR45753">
    <property type="entry name" value="ORNITHINE CARBAMOYLTRANSFERASE, MITOCHONDRIAL"/>
    <property type="match status" value="1"/>
</dbReference>
<dbReference type="Proteomes" id="UP000063718">
    <property type="component" value="Unassembled WGS sequence"/>
</dbReference>
<evidence type="ECO:0000256" key="2">
    <source>
        <dbReference type="NCBIfam" id="TIGR00658"/>
    </source>
</evidence>
<dbReference type="SUPFAM" id="SSF53671">
    <property type="entry name" value="Aspartate/ornithine carbamoyltransferase"/>
    <property type="match status" value="1"/>
</dbReference>
<feature type="domain" description="Aspartate/ornithine carbamoyltransferase carbamoyl-P binding" evidence="5">
    <location>
        <begin position="8"/>
        <end position="152"/>
    </location>
</feature>
<proteinExistence type="inferred from homology"/>
<dbReference type="InterPro" id="IPR006132">
    <property type="entry name" value="Asp/Orn_carbamoyltranf_P-bd"/>
</dbReference>
<dbReference type="Pfam" id="PF00185">
    <property type="entry name" value="OTCace"/>
    <property type="match status" value="1"/>
</dbReference>
<name>A0A0S6U7V5_NEOTH</name>
<evidence type="ECO:0000259" key="5">
    <source>
        <dbReference type="Pfam" id="PF02729"/>
    </source>
</evidence>
<dbReference type="PRINTS" id="PR00100">
    <property type="entry name" value="AOTCASE"/>
</dbReference>
<evidence type="ECO:0000256" key="3">
    <source>
        <dbReference type="RuleBase" id="RU003634"/>
    </source>
</evidence>
<dbReference type="InterPro" id="IPR002292">
    <property type="entry name" value="Orn/put_carbamltrans"/>
</dbReference>
<dbReference type="PANTHER" id="PTHR45753:SF3">
    <property type="entry name" value="ORNITHINE TRANSCARBAMYLASE, MITOCHONDRIAL"/>
    <property type="match status" value="1"/>
</dbReference>
<organism evidence="6">
    <name type="scientific">Moorella thermoacetica Y72</name>
    <dbReference type="NCBI Taxonomy" id="1325331"/>
    <lineage>
        <taxon>Bacteria</taxon>
        <taxon>Bacillati</taxon>
        <taxon>Bacillota</taxon>
        <taxon>Clostridia</taxon>
        <taxon>Neomoorellales</taxon>
        <taxon>Neomoorellaceae</taxon>
        <taxon>Neomoorella</taxon>
    </lineage>
</organism>
<dbReference type="InterPro" id="IPR006131">
    <property type="entry name" value="Asp_carbamoyltransf_Asp/Orn-bd"/>
</dbReference>
<reference evidence="6" key="1">
    <citation type="journal article" date="2014" name="Gene">
        <title>Genome-guided analysis of transformation efficiency and carbon dioxide assimilation by Moorella thermoacetica Y72.</title>
        <authorList>
            <person name="Tsukahara K."/>
            <person name="Kita A."/>
            <person name="Nakashimada Y."/>
            <person name="Hoshino T."/>
            <person name="Murakami K."/>
        </authorList>
    </citation>
    <scope>NUCLEOTIDE SEQUENCE [LARGE SCALE GENOMIC DNA]</scope>
    <source>
        <strain evidence="6">Y72</strain>
    </source>
</reference>
<dbReference type="Pfam" id="PF02729">
    <property type="entry name" value="OTCace_N"/>
    <property type="match status" value="1"/>
</dbReference>
<dbReference type="EC" id="2.1.3.3" evidence="2"/>